<evidence type="ECO:0000313" key="4">
    <source>
        <dbReference type="Proteomes" id="UP000761423"/>
    </source>
</evidence>
<comment type="caution">
    <text evidence="3">The sequence shown here is derived from an EMBL/GenBank/DDBJ whole genome shotgun (WGS) entry which is preliminary data.</text>
</comment>
<dbReference type="PANTHER" id="PTHR46797">
    <property type="entry name" value="HTH-TYPE TRANSCRIPTIONAL REGULATOR"/>
    <property type="match status" value="1"/>
</dbReference>
<dbReference type="Proteomes" id="UP000761423">
    <property type="component" value="Unassembled WGS sequence"/>
</dbReference>
<evidence type="ECO:0000313" key="3">
    <source>
        <dbReference type="EMBL" id="NHM04862.1"/>
    </source>
</evidence>
<accession>A0ABX0IE19</accession>
<feature type="domain" description="HTH cro/C1-type" evidence="2">
    <location>
        <begin position="21"/>
        <end position="75"/>
    </location>
</feature>
<dbReference type="Pfam" id="PF01381">
    <property type="entry name" value="HTH_3"/>
    <property type="match status" value="1"/>
</dbReference>
<dbReference type="PANTHER" id="PTHR46797:SF1">
    <property type="entry name" value="METHYLPHOSPHONATE SYNTHASE"/>
    <property type="match status" value="1"/>
</dbReference>
<organism evidence="3 4">
    <name type="scientific">Flavobacterium celericrescens</name>
    <dbReference type="NCBI Taxonomy" id="2709780"/>
    <lineage>
        <taxon>Bacteria</taxon>
        <taxon>Pseudomonadati</taxon>
        <taxon>Bacteroidota</taxon>
        <taxon>Flavobacteriia</taxon>
        <taxon>Flavobacteriales</taxon>
        <taxon>Flavobacteriaceae</taxon>
        <taxon>Flavobacterium</taxon>
    </lineage>
</organism>
<dbReference type="InterPro" id="IPR050807">
    <property type="entry name" value="TransReg_Diox_bact_type"/>
</dbReference>
<name>A0ABX0IE19_9FLAO</name>
<dbReference type="InterPro" id="IPR001387">
    <property type="entry name" value="Cro/C1-type_HTH"/>
</dbReference>
<dbReference type="Gene3D" id="1.10.260.40">
    <property type="entry name" value="lambda repressor-like DNA-binding domains"/>
    <property type="match status" value="1"/>
</dbReference>
<sequence>MSDLELKKIENEIPIKVGEQIVYFRKLKGLTQTELAKMVNKDRQYIYKIEKAVVTSNIATLAIIATALEITLSQLFEKVK</sequence>
<keyword evidence="4" id="KW-1185">Reference proteome</keyword>
<protein>
    <submittedName>
        <fullName evidence="3">Helix-turn-helix transcriptional regulator</fullName>
    </submittedName>
</protein>
<dbReference type="CDD" id="cd00093">
    <property type="entry name" value="HTH_XRE"/>
    <property type="match status" value="1"/>
</dbReference>
<dbReference type="SMART" id="SM00530">
    <property type="entry name" value="HTH_XRE"/>
    <property type="match status" value="1"/>
</dbReference>
<gene>
    <name evidence="3" type="ORF">G4L40_09130</name>
</gene>
<dbReference type="InterPro" id="IPR010982">
    <property type="entry name" value="Lambda_DNA-bd_dom_sf"/>
</dbReference>
<dbReference type="EMBL" id="JAAJBV010000006">
    <property type="protein sequence ID" value="NHM04862.1"/>
    <property type="molecule type" value="Genomic_DNA"/>
</dbReference>
<dbReference type="SUPFAM" id="SSF47413">
    <property type="entry name" value="lambda repressor-like DNA-binding domains"/>
    <property type="match status" value="1"/>
</dbReference>
<dbReference type="PROSITE" id="PS50943">
    <property type="entry name" value="HTH_CROC1"/>
    <property type="match status" value="1"/>
</dbReference>
<keyword evidence="1" id="KW-0238">DNA-binding</keyword>
<evidence type="ECO:0000259" key="2">
    <source>
        <dbReference type="PROSITE" id="PS50943"/>
    </source>
</evidence>
<evidence type="ECO:0000256" key="1">
    <source>
        <dbReference type="ARBA" id="ARBA00023125"/>
    </source>
</evidence>
<proteinExistence type="predicted"/>
<reference evidence="3 4" key="1">
    <citation type="submission" date="2020-02" db="EMBL/GenBank/DDBJ databases">
        <authorList>
            <person name="Chen W.-M."/>
        </authorList>
    </citation>
    <scope>NUCLEOTIDE SEQUENCE [LARGE SCALE GENOMIC DNA]</scope>
    <source>
        <strain evidence="3 4">TWA-26</strain>
    </source>
</reference>
<dbReference type="RefSeq" id="WP_166236898.1">
    <property type="nucleotide sequence ID" value="NZ_JAAJBV010000006.1"/>
</dbReference>